<dbReference type="SUPFAM" id="SSF50249">
    <property type="entry name" value="Nucleic acid-binding proteins"/>
    <property type="match status" value="1"/>
</dbReference>
<dbReference type="AlphaFoldDB" id="A0A919FY19"/>
<dbReference type="RefSeq" id="WP_190212109.1">
    <property type="nucleotide sequence ID" value="NZ_BNBO01000020.1"/>
</dbReference>
<proteinExistence type="predicted"/>
<dbReference type="Proteomes" id="UP000617734">
    <property type="component" value="Unassembled WGS sequence"/>
</dbReference>
<dbReference type="GeneID" id="95354278"/>
<organism evidence="1 2">
    <name type="scientific">Kitasatospora indigofera</name>
    <dbReference type="NCBI Taxonomy" id="67307"/>
    <lineage>
        <taxon>Bacteria</taxon>
        <taxon>Bacillati</taxon>
        <taxon>Actinomycetota</taxon>
        <taxon>Actinomycetes</taxon>
        <taxon>Kitasatosporales</taxon>
        <taxon>Streptomycetaceae</taxon>
        <taxon>Kitasatospora</taxon>
    </lineage>
</organism>
<keyword evidence="2" id="KW-1185">Reference proteome</keyword>
<evidence type="ECO:0000313" key="1">
    <source>
        <dbReference type="EMBL" id="GHH73710.1"/>
    </source>
</evidence>
<evidence type="ECO:0000313" key="2">
    <source>
        <dbReference type="Proteomes" id="UP000617734"/>
    </source>
</evidence>
<sequence>MELAVATPVAALPATALPAAGPAGASIALADLPVAEPAFPVAELIHLRCRWCRAATAPTCLLCPVCGSADLLRERGSGAGTVQRLLPAAQRGQHRLTPYVIALDEGFTVRAAVVGALPGAVIAGTRVQLSAVTGAGRILTFQVSPDQVYGHLRNPAPARHSVRSSYWDL</sequence>
<reference evidence="1" key="2">
    <citation type="submission" date="2020-09" db="EMBL/GenBank/DDBJ databases">
        <authorList>
            <person name="Sun Q."/>
            <person name="Ohkuma M."/>
        </authorList>
    </citation>
    <scope>NUCLEOTIDE SEQUENCE</scope>
    <source>
        <strain evidence="1">JCM 4646</strain>
    </source>
</reference>
<gene>
    <name evidence="1" type="ORF">GCM10018781_38740</name>
</gene>
<evidence type="ECO:0008006" key="3">
    <source>
        <dbReference type="Google" id="ProtNLM"/>
    </source>
</evidence>
<name>A0A919FY19_9ACTN</name>
<reference evidence="1" key="1">
    <citation type="journal article" date="2014" name="Int. J. Syst. Evol. Microbiol.">
        <title>Complete genome sequence of Corynebacterium casei LMG S-19264T (=DSM 44701T), isolated from a smear-ripened cheese.</title>
        <authorList>
            <consortium name="US DOE Joint Genome Institute (JGI-PGF)"/>
            <person name="Walter F."/>
            <person name="Albersmeier A."/>
            <person name="Kalinowski J."/>
            <person name="Ruckert C."/>
        </authorList>
    </citation>
    <scope>NUCLEOTIDE SEQUENCE</scope>
    <source>
        <strain evidence="1">JCM 4646</strain>
    </source>
</reference>
<comment type="caution">
    <text evidence="1">The sequence shown here is derived from an EMBL/GenBank/DDBJ whole genome shotgun (WGS) entry which is preliminary data.</text>
</comment>
<dbReference type="EMBL" id="BNBO01000020">
    <property type="protein sequence ID" value="GHH73710.1"/>
    <property type="molecule type" value="Genomic_DNA"/>
</dbReference>
<dbReference type="InterPro" id="IPR012340">
    <property type="entry name" value="NA-bd_OB-fold"/>
</dbReference>
<protein>
    <recommendedName>
        <fullName evidence="3">DUF35 domain-containing protein</fullName>
    </recommendedName>
</protein>
<accession>A0A919FY19</accession>